<proteinExistence type="predicted"/>
<dbReference type="InterPro" id="IPR005754">
    <property type="entry name" value="Sortase"/>
</dbReference>
<keyword evidence="3" id="KW-0812">Transmembrane</keyword>
<dbReference type="Pfam" id="PF04203">
    <property type="entry name" value="Sortase"/>
    <property type="match status" value="1"/>
</dbReference>
<dbReference type="Gene3D" id="2.40.260.10">
    <property type="entry name" value="Sortase"/>
    <property type="match status" value="1"/>
</dbReference>
<dbReference type="Proteomes" id="UP000759273">
    <property type="component" value="Unassembled WGS sequence"/>
</dbReference>
<dbReference type="GO" id="GO:0016787">
    <property type="term" value="F:hydrolase activity"/>
    <property type="evidence" value="ECO:0007669"/>
    <property type="project" value="UniProtKB-KW"/>
</dbReference>
<feature type="active site" description="Acyl-thioester intermediate" evidence="2">
    <location>
        <position position="231"/>
    </location>
</feature>
<organism evidence="4 5">
    <name type="scientific">Subdoligranulum variabile</name>
    <dbReference type="NCBI Taxonomy" id="214851"/>
    <lineage>
        <taxon>Bacteria</taxon>
        <taxon>Bacillati</taxon>
        <taxon>Bacillota</taxon>
        <taxon>Clostridia</taxon>
        <taxon>Eubacteriales</taxon>
        <taxon>Oscillospiraceae</taxon>
        <taxon>Subdoligranulum</taxon>
    </lineage>
</organism>
<keyword evidence="3" id="KW-0472">Membrane</keyword>
<keyword evidence="3" id="KW-1133">Transmembrane helix</keyword>
<dbReference type="InterPro" id="IPR023365">
    <property type="entry name" value="Sortase_dom-sf"/>
</dbReference>
<dbReference type="EMBL" id="JAGZGG010000018">
    <property type="protein sequence ID" value="MBS5332551.1"/>
    <property type="molecule type" value="Genomic_DNA"/>
</dbReference>
<evidence type="ECO:0000313" key="4">
    <source>
        <dbReference type="EMBL" id="MBS5332551.1"/>
    </source>
</evidence>
<dbReference type="AlphaFoldDB" id="A0A943DFE6"/>
<keyword evidence="1" id="KW-0378">Hydrolase</keyword>
<name>A0A943DFE6_9FIRM</name>
<protein>
    <submittedName>
        <fullName evidence="4">Class B sortase</fullName>
    </submittedName>
</protein>
<evidence type="ECO:0000313" key="5">
    <source>
        <dbReference type="Proteomes" id="UP000759273"/>
    </source>
</evidence>
<gene>
    <name evidence="4" type="ORF">KHY36_08495</name>
</gene>
<dbReference type="SUPFAM" id="SSF63817">
    <property type="entry name" value="Sortase"/>
    <property type="match status" value="1"/>
</dbReference>
<comment type="caution">
    <text evidence="4">The sequence shown here is derived from an EMBL/GenBank/DDBJ whole genome shotgun (WGS) entry which is preliminary data.</text>
</comment>
<evidence type="ECO:0000256" key="3">
    <source>
        <dbReference type="SAM" id="Phobius"/>
    </source>
</evidence>
<evidence type="ECO:0000256" key="2">
    <source>
        <dbReference type="PIRSR" id="PIRSR605754-1"/>
    </source>
</evidence>
<accession>A0A943DFE6</accession>
<feature type="transmembrane region" description="Helical" evidence="3">
    <location>
        <begin position="16"/>
        <end position="36"/>
    </location>
</feature>
<evidence type="ECO:0000256" key="1">
    <source>
        <dbReference type="ARBA" id="ARBA00022801"/>
    </source>
</evidence>
<dbReference type="InterPro" id="IPR009835">
    <property type="entry name" value="SrtB"/>
</dbReference>
<feature type="active site" description="Proton donor/acceptor" evidence="2">
    <location>
        <position position="134"/>
    </location>
</feature>
<sequence>MREKFKRFCDTANPDFLRLIIIFVLVGLLLAEFLLFGRSGDGASILPSWAQAEHVEPPDERLAAAQKENPDTVAWITIPGTNIDAPVQQYGDNDYYLRRDEKGTEDYHGCLYADYACRMDSGVKVSRNLIFYGHTFTDEDYTGGFEDLHKYRVFEFGQENPYIYVSLADEKLTYQIFSVWVCDSNADTDCIQADPDDAAFQQILDKAVAGCAFDYGVDVTTADHILTLSTCTADPNSRLLVVAKLIDGGDVDVAS</sequence>
<reference evidence="4" key="1">
    <citation type="submission" date="2021-02" db="EMBL/GenBank/DDBJ databases">
        <title>Infant gut strain persistence is associated with maternal origin, phylogeny, and functional potential including surface adhesion and iron acquisition.</title>
        <authorList>
            <person name="Lou Y.C."/>
        </authorList>
    </citation>
    <scope>NUCLEOTIDE SEQUENCE</scope>
    <source>
        <strain evidence="4">L3_101_000M1_dasL3_101_000M1_concoct_87</strain>
    </source>
</reference>
<dbReference type="CDD" id="cd05826">
    <property type="entry name" value="Sortase_B"/>
    <property type="match status" value="1"/>
</dbReference>